<proteinExistence type="predicted"/>
<dbReference type="Proteomes" id="UP001165060">
    <property type="component" value="Unassembled WGS sequence"/>
</dbReference>
<dbReference type="PANTHER" id="PTHR22768">
    <property type="entry name" value="DNA REPLICATION COMPLEX GINS PROTEIN PSF3"/>
    <property type="match status" value="1"/>
</dbReference>
<evidence type="ECO:0008006" key="3">
    <source>
        <dbReference type="Google" id="ProtNLM"/>
    </source>
</evidence>
<evidence type="ECO:0000313" key="1">
    <source>
        <dbReference type="EMBL" id="GMI25656.1"/>
    </source>
</evidence>
<protein>
    <recommendedName>
        <fullName evidence="3">DNA replication complex GINS protein PSF3</fullName>
    </recommendedName>
</protein>
<reference evidence="1 2" key="1">
    <citation type="journal article" date="2023" name="Commun. Biol.">
        <title>Genome analysis of Parmales, the sister group of diatoms, reveals the evolutionary specialization of diatoms from phago-mixotrophs to photoautotrophs.</title>
        <authorList>
            <person name="Ban H."/>
            <person name="Sato S."/>
            <person name="Yoshikawa S."/>
            <person name="Yamada K."/>
            <person name="Nakamura Y."/>
            <person name="Ichinomiya M."/>
            <person name="Sato N."/>
            <person name="Blanc-Mathieu R."/>
            <person name="Endo H."/>
            <person name="Kuwata A."/>
            <person name="Ogata H."/>
        </authorList>
    </citation>
    <scope>NUCLEOTIDE SEQUENCE [LARGE SCALE GENOMIC DNA]</scope>
</reference>
<dbReference type="SUPFAM" id="SSF160059">
    <property type="entry name" value="PriA/YqbF domain"/>
    <property type="match status" value="1"/>
</dbReference>
<gene>
    <name evidence="1" type="ORF">TeGR_g13401</name>
</gene>
<sequence>MSFWDIDDILSSDLLVPCVAQTDMGLLSDLRGDSTTDAPRAETFRSTVELPGGEVAVVDVARPLFRGEKVALPLWALAPLLASFSPSLPKPYSPSFTSRISPASAHLSLPPRHLTYYASALHLLSLSPLLGRSPSSSRLVSELRSLRSSLQQCYCGERLATSLAHSLSSAETSAHPFRADLDALERECYDAGVAAARALREFDREGLGFARRCGVIGRRKAMRLSVLLLLTATADIASGFGRLPAEPVLDTDYDEEGLQPPECAMHCDASNPWDWESNNDPCAYTVTIYECATESCQDDPAALAKIDEMSEPLLACYCDGQGCEDIEK</sequence>
<comment type="caution">
    <text evidence="1">The sequence shown here is derived from an EMBL/GenBank/DDBJ whole genome shotgun (WGS) entry which is preliminary data.</text>
</comment>
<name>A0ABQ6MGG9_9STRA</name>
<dbReference type="Gene3D" id="1.20.58.2050">
    <property type="match status" value="1"/>
</dbReference>
<dbReference type="EMBL" id="BRYB01005533">
    <property type="protein sequence ID" value="GMI25656.1"/>
    <property type="molecule type" value="Genomic_DNA"/>
</dbReference>
<dbReference type="PANTHER" id="PTHR22768:SF0">
    <property type="entry name" value="DNA REPLICATION COMPLEX GINS PROTEIN PSF3"/>
    <property type="match status" value="1"/>
</dbReference>
<dbReference type="InterPro" id="IPR010492">
    <property type="entry name" value="GINS_Psf3"/>
</dbReference>
<accession>A0ABQ6MGG9</accession>
<keyword evidence="2" id="KW-1185">Reference proteome</keyword>
<dbReference type="InterPro" id="IPR038437">
    <property type="entry name" value="GINS_Psf3_sf"/>
</dbReference>
<evidence type="ECO:0000313" key="2">
    <source>
        <dbReference type="Proteomes" id="UP001165060"/>
    </source>
</evidence>
<organism evidence="1 2">
    <name type="scientific">Tetraparma gracilis</name>
    <dbReference type="NCBI Taxonomy" id="2962635"/>
    <lineage>
        <taxon>Eukaryota</taxon>
        <taxon>Sar</taxon>
        <taxon>Stramenopiles</taxon>
        <taxon>Ochrophyta</taxon>
        <taxon>Bolidophyceae</taxon>
        <taxon>Parmales</taxon>
        <taxon>Triparmaceae</taxon>
        <taxon>Tetraparma</taxon>
    </lineage>
</organism>